<feature type="domain" description="Phasin" evidence="1">
    <location>
        <begin position="31"/>
        <end position="121"/>
    </location>
</feature>
<dbReference type="AlphaFoldDB" id="A0A4R7BWY5"/>
<dbReference type="OrthoDB" id="7856369at2"/>
<evidence type="ECO:0000313" key="2">
    <source>
        <dbReference type="EMBL" id="TDR90404.1"/>
    </source>
</evidence>
<dbReference type="Proteomes" id="UP000295122">
    <property type="component" value="Unassembled WGS sequence"/>
</dbReference>
<dbReference type="InterPro" id="IPR018968">
    <property type="entry name" value="Phasin"/>
</dbReference>
<sequence length="126" mass="14121">MRVEAPISPEVRDVAEKNVEQAREAYGRYITATQKMLDTLDDASRQVWSGAKDVNMRVLSFAEANAQAGFDYAGRLVQAKTTTEFAAIQQDYLRQATERLVRQIGEMNDLAREAARDIVEKAKPKG</sequence>
<reference evidence="2 3" key="1">
    <citation type="submission" date="2019-03" db="EMBL/GenBank/DDBJ databases">
        <title>Genomic Encyclopedia of Type Strains, Phase IV (KMG-IV): sequencing the most valuable type-strain genomes for metagenomic binning, comparative biology and taxonomic classification.</title>
        <authorList>
            <person name="Goeker M."/>
        </authorList>
    </citation>
    <scope>NUCLEOTIDE SEQUENCE [LARGE SCALE GENOMIC DNA]</scope>
    <source>
        <strain evidence="2 3">DSM 25903</strain>
    </source>
</reference>
<organism evidence="2 3">
    <name type="scientific">Enterovirga rhinocerotis</name>
    <dbReference type="NCBI Taxonomy" id="1339210"/>
    <lineage>
        <taxon>Bacteria</taxon>
        <taxon>Pseudomonadati</taxon>
        <taxon>Pseudomonadota</taxon>
        <taxon>Alphaproteobacteria</taxon>
        <taxon>Hyphomicrobiales</taxon>
        <taxon>Methylobacteriaceae</taxon>
        <taxon>Enterovirga</taxon>
    </lineage>
</organism>
<evidence type="ECO:0000313" key="3">
    <source>
        <dbReference type="Proteomes" id="UP000295122"/>
    </source>
</evidence>
<comment type="caution">
    <text evidence="2">The sequence shown here is derived from an EMBL/GenBank/DDBJ whole genome shotgun (WGS) entry which is preliminary data.</text>
</comment>
<keyword evidence="3" id="KW-1185">Reference proteome</keyword>
<accession>A0A4R7BWY5</accession>
<dbReference type="EMBL" id="SNZR01000013">
    <property type="protein sequence ID" value="TDR90404.1"/>
    <property type="molecule type" value="Genomic_DNA"/>
</dbReference>
<gene>
    <name evidence="2" type="ORF">EV668_3255</name>
</gene>
<protein>
    <submittedName>
        <fullName evidence="2">Phasin</fullName>
    </submittedName>
</protein>
<dbReference type="Pfam" id="PF09361">
    <property type="entry name" value="Phasin_2"/>
    <property type="match status" value="1"/>
</dbReference>
<proteinExistence type="predicted"/>
<name>A0A4R7BWY5_9HYPH</name>
<evidence type="ECO:0000259" key="1">
    <source>
        <dbReference type="Pfam" id="PF09361"/>
    </source>
</evidence>